<comment type="subunit">
    <text evidence="7">The complex is probably composed of two ATP-binding proteins, two transmembrane proteins and a solute-binding protein.</text>
</comment>
<dbReference type="GO" id="GO:0005524">
    <property type="term" value="F:ATP binding"/>
    <property type="evidence" value="ECO:0007669"/>
    <property type="project" value="UniProtKB-UniRule"/>
</dbReference>
<gene>
    <name evidence="9" type="ORF">GGD55_005468</name>
</gene>
<dbReference type="GO" id="GO:0006865">
    <property type="term" value="P:amino acid transport"/>
    <property type="evidence" value="ECO:0007669"/>
    <property type="project" value="UniProtKB-UniRule"/>
</dbReference>
<dbReference type="PROSITE" id="PS50893">
    <property type="entry name" value="ABC_TRANSPORTER_2"/>
    <property type="match status" value="1"/>
</dbReference>
<dbReference type="Gene3D" id="3.40.50.300">
    <property type="entry name" value="P-loop containing nucleotide triphosphate hydrolases"/>
    <property type="match status" value="1"/>
</dbReference>
<comment type="subunit">
    <text evidence="6">The complex is probably composed of two ATP-binding proteins (TmoW), two transmembrane proteins (TmoV) and a solute-binding protein (TmoX).</text>
</comment>
<dbReference type="NCBIfam" id="TIGR01186">
    <property type="entry name" value="proV"/>
    <property type="match status" value="1"/>
</dbReference>
<dbReference type="GO" id="GO:0015418">
    <property type="term" value="F:ABC-type quaternary ammonium compound transporting activity"/>
    <property type="evidence" value="ECO:0007669"/>
    <property type="project" value="UniProtKB-EC"/>
</dbReference>
<keyword evidence="7" id="KW-0472">Membrane</keyword>
<keyword evidence="7" id="KW-0997">Cell inner membrane</keyword>
<comment type="subcellular location">
    <subcellularLocation>
        <location evidence="7">Cell inner membrane</location>
        <topology evidence="7">Peripheral membrane protein</topology>
    </subcellularLocation>
</comment>
<organism evidence="9 10">
    <name type="scientific">Rhizobium giardinii</name>
    <dbReference type="NCBI Taxonomy" id="56731"/>
    <lineage>
        <taxon>Bacteria</taxon>
        <taxon>Pseudomonadati</taxon>
        <taxon>Pseudomonadota</taxon>
        <taxon>Alphaproteobacteria</taxon>
        <taxon>Hyphomicrobiales</taxon>
        <taxon>Rhizobiaceae</taxon>
        <taxon>Rhizobium/Agrobacterium group</taxon>
        <taxon>Rhizobium</taxon>
    </lineage>
</organism>
<dbReference type="Proteomes" id="UP000585507">
    <property type="component" value="Unassembled WGS sequence"/>
</dbReference>
<dbReference type="SMART" id="SM00382">
    <property type="entry name" value="AAA"/>
    <property type="match status" value="1"/>
</dbReference>
<evidence type="ECO:0000256" key="3">
    <source>
        <dbReference type="ARBA" id="ARBA00022741"/>
    </source>
</evidence>
<dbReference type="PANTHER" id="PTHR43869">
    <property type="entry name" value="GLYCINE BETAINE/PROLINE BETAINE TRANSPORT SYSTEM ATP-BINDING PROTEIN PROV"/>
    <property type="match status" value="1"/>
</dbReference>
<keyword evidence="7" id="KW-1003">Cell membrane</keyword>
<dbReference type="InterPro" id="IPR051921">
    <property type="entry name" value="ABC_osmolyte_uptake_ATP-bind"/>
</dbReference>
<evidence type="ECO:0000256" key="1">
    <source>
        <dbReference type="ARBA" id="ARBA00005417"/>
    </source>
</evidence>
<dbReference type="InterPro" id="IPR005892">
    <property type="entry name" value="Gly-betaine_transp_ATP-bd"/>
</dbReference>
<dbReference type="SUPFAM" id="SSF52540">
    <property type="entry name" value="P-loop containing nucleoside triphosphate hydrolases"/>
    <property type="match status" value="1"/>
</dbReference>
<keyword evidence="2 7" id="KW-0813">Transport</keyword>
<keyword evidence="3 7" id="KW-0547">Nucleotide-binding</keyword>
<feature type="domain" description="ABC transporter" evidence="8">
    <location>
        <begin position="31"/>
        <end position="272"/>
    </location>
</feature>
<dbReference type="GO" id="GO:0005886">
    <property type="term" value="C:plasma membrane"/>
    <property type="evidence" value="ECO:0007669"/>
    <property type="project" value="UniProtKB-SubCell"/>
</dbReference>
<comment type="caution">
    <text evidence="9">The sequence shown here is derived from an EMBL/GenBank/DDBJ whole genome shotgun (WGS) entry which is preliminary data.</text>
</comment>
<dbReference type="GO" id="GO:0006970">
    <property type="term" value="P:response to osmotic stress"/>
    <property type="evidence" value="ECO:0007669"/>
    <property type="project" value="UniProtKB-ARBA"/>
</dbReference>
<dbReference type="CDD" id="cd03294">
    <property type="entry name" value="ABC_Pro_Gly_Betaine"/>
    <property type="match status" value="1"/>
</dbReference>
<evidence type="ECO:0000256" key="5">
    <source>
        <dbReference type="ARBA" id="ARBA00051811"/>
    </source>
</evidence>
<evidence type="ECO:0000259" key="8">
    <source>
        <dbReference type="PROSITE" id="PS50893"/>
    </source>
</evidence>
<sequence length="353" mass="38969">MNASIQRDIAVACAGVWKVFGNEASAALDAIQRHDLNKDEVLAKFGCVVAVRDVSFEIKRGEILCIMGLSGSGKSTLVRHINRLIDPTSGKILIDGEDIGALDSRKLRHLRGTTFGMVFQNFALLPHHTVRDNVAFGLELLGVDKLPRWERAQSIIDQIGLKGWEDRYPSELSGGMCQRVGIARAMAVDPSILLMDEPFSALDPLIRRDLQTLFADMSRSLNKTTLFITHDLEEAFRLGDRIAIMKDGQIVQIGTAAQIVSNPADDYVADFVSGISRLQFLKAAHVMEPLDEGTTPTTINRERALVFNYNSTLDELVNVAARGQDTIFIEDEAGMIVGRVTKQNLLSAIKEHR</sequence>
<dbReference type="InterPro" id="IPR003593">
    <property type="entry name" value="AAA+_ATPase"/>
</dbReference>
<dbReference type="InterPro" id="IPR017871">
    <property type="entry name" value="ABC_transporter-like_CS"/>
</dbReference>
<dbReference type="AlphaFoldDB" id="A0A7W8XCB8"/>
<evidence type="ECO:0000256" key="2">
    <source>
        <dbReference type="ARBA" id="ARBA00022448"/>
    </source>
</evidence>
<comment type="similarity">
    <text evidence="1 7">Belongs to the ABC transporter superfamily.</text>
</comment>
<keyword evidence="10" id="KW-1185">Reference proteome</keyword>
<name>A0A7W8XCB8_9HYPH</name>
<comment type="catalytic activity">
    <reaction evidence="5">
        <text>a quaternary ammonium(out) + ATP + H2O = a quaternary ammonium(in) + ADP + phosphate + H(+)</text>
        <dbReference type="Rhea" id="RHEA:11036"/>
        <dbReference type="ChEBI" id="CHEBI:15377"/>
        <dbReference type="ChEBI" id="CHEBI:15378"/>
        <dbReference type="ChEBI" id="CHEBI:30616"/>
        <dbReference type="ChEBI" id="CHEBI:35267"/>
        <dbReference type="ChEBI" id="CHEBI:43474"/>
        <dbReference type="ChEBI" id="CHEBI:456216"/>
        <dbReference type="EC" id="7.6.2.9"/>
    </reaction>
    <physiologicalReaction direction="left-to-right" evidence="5">
        <dbReference type="Rhea" id="RHEA:11037"/>
    </physiologicalReaction>
</comment>
<evidence type="ECO:0000313" key="9">
    <source>
        <dbReference type="EMBL" id="MBB5538728.1"/>
    </source>
</evidence>
<dbReference type="PROSITE" id="PS00211">
    <property type="entry name" value="ABC_TRANSPORTER_1"/>
    <property type="match status" value="1"/>
</dbReference>
<dbReference type="GO" id="GO:0016887">
    <property type="term" value="F:ATP hydrolysis activity"/>
    <property type="evidence" value="ECO:0007669"/>
    <property type="project" value="UniProtKB-UniRule"/>
</dbReference>
<accession>A0A7W8XCB8</accession>
<dbReference type="EC" id="7.6.2.9" evidence="7"/>
<proteinExistence type="inferred from homology"/>
<evidence type="ECO:0000256" key="4">
    <source>
        <dbReference type="ARBA" id="ARBA00022840"/>
    </source>
</evidence>
<dbReference type="FunFam" id="3.40.50.300:FF:000201">
    <property type="entry name" value="Glycine betaine/L-proline ABC transporter ATP-binding protein"/>
    <property type="match status" value="1"/>
</dbReference>
<evidence type="ECO:0000256" key="7">
    <source>
        <dbReference type="RuleBase" id="RU369116"/>
    </source>
</evidence>
<dbReference type="PANTHER" id="PTHR43869:SF1">
    <property type="entry name" value="GLYCINE BETAINE_PROLINE BETAINE TRANSPORT SYSTEM ATP-BINDING PROTEIN PROV"/>
    <property type="match status" value="1"/>
</dbReference>
<evidence type="ECO:0000313" key="10">
    <source>
        <dbReference type="Proteomes" id="UP000585507"/>
    </source>
</evidence>
<evidence type="ECO:0000256" key="6">
    <source>
        <dbReference type="ARBA" id="ARBA00061968"/>
    </source>
</evidence>
<protein>
    <recommendedName>
        <fullName evidence="7">Quaternary amine transport ATP-binding protein</fullName>
        <ecNumber evidence="7">7.6.2.9</ecNumber>
    </recommendedName>
</protein>
<dbReference type="EMBL" id="JACHBK010000015">
    <property type="protein sequence ID" value="MBB5538728.1"/>
    <property type="molecule type" value="Genomic_DNA"/>
</dbReference>
<keyword evidence="4 7" id="KW-0067">ATP-binding</keyword>
<dbReference type="GO" id="GO:0031460">
    <property type="term" value="P:glycine betaine transport"/>
    <property type="evidence" value="ECO:0007669"/>
    <property type="project" value="InterPro"/>
</dbReference>
<dbReference type="InterPro" id="IPR027417">
    <property type="entry name" value="P-loop_NTPase"/>
</dbReference>
<dbReference type="Pfam" id="PF00005">
    <property type="entry name" value="ABC_tran"/>
    <property type="match status" value="1"/>
</dbReference>
<reference evidence="9 10" key="1">
    <citation type="submission" date="2020-08" db="EMBL/GenBank/DDBJ databases">
        <title>Genomic Encyclopedia of Type Strains, Phase IV (KMG-V): Genome sequencing to study the core and pangenomes of soil and plant-associated prokaryotes.</title>
        <authorList>
            <person name="Whitman W."/>
        </authorList>
    </citation>
    <scope>NUCLEOTIDE SEQUENCE [LARGE SCALE GENOMIC DNA]</scope>
    <source>
        <strain evidence="9 10">SEMIA 4084</strain>
    </source>
</reference>
<dbReference type="InterPro" id="IPR003439">
    <property type="entry name" value="ABC_transporter-like_ATP-bd"/>
</dbReference>